<dbReference type="InterPro" id="IPR029068">
    <property type="entry name" value="Glyas_Bleomycin-R_OHBP_Dase"/>
</dbReference>
<evidence type="ECO:0000313" key="2">
    <source>
        <dbReference type="EMBL" id="MEY2182765.1"/>
    </source>
</evidence>
<reference evidence="2 3" key="1">
    <citation type="submission" date="2024-07" db="EMBL/GenBank/DDBJ databases">
        <title>Molecular mechanisms and environmental adaptations of flagellar loss and biofilm growth of Rhodanobacter under environmental stress.</title>
        <authorList>
            <person name="Chen M."/>
        </authorList>
    </citation>
    <scope>NUCLEOTIDE SEQUENCE [LARGE SCALE GENOMIC DNA]</scope>
    <source>
        <strain evidence="2 3">RS22</strain>
    </source>
</reference>
<feature type="domain" description="VOC" evidence="1">
    <location>
        <begin position="4"/>
        <end position="118"/>
    </location>
</feature>
<comment type="caution">
    <text evidence="2">The sequence shown here is derived from an EMBL/GenBank/DDBJ whole genome shotgun (WGS) entry which is preliminary data.</text>
</comment>
<dbReference type="Pfam" id="PF00903">
    <property type="entry name" value="Glyoxalase"/>
    <property type="match status" value="1"/>
</dbReference>
<dbReference type="PROSITE" id="PS51819">
    <property type="entry name" value="VOC"/>
    <property type="match status" value="1"/>
</dbReference>
<evidence type="ECO:0000313" key="3">
    <source>
        <dbReference type="Proteomes" id="UP001562159"/>
    </source>
</evidence>
<protein>
    <submittedName>
        <fullName evidence="2">VOC family protein</fullName>
    </submittedName>
</protein>
<accession>A0ABV4AS78</accession>
<gene>
    <name evidence="2" type="ORF">AB7878_10090</name>
</gene>
<sequence>MPRSLDHIALVVRDPVRTAQLFSKVFDDARIEHGADDGDGDHDTQVQLGGVCLVLVRGTPPATRNGDHIAFAMGKAEQLACAERLRAAGIECLMARGDSALYFEDYDNHVFELDVVEGG</sequence>
<dbReference type="SUPFAM" id="SSF54593">
    <property type="entry name" value="Glyoxalase/Bleomycin resistance protein/Dihydroxybiphenyl dioxygenase"/>
    <property type="match status" value="1"/>
</dbReference>
<proteinExistence type="predicted"/>
<keyword evidence="3" id="KW-1185">Reference proteome</keyword>
<dbReference type="InterPro" id="IPR037523">
    <property type="entry name" value="VOC_core"/>
</dbReference>
<dbReference type="EMBL" id="JBGBPY010000001">
    <property type="protein sequence ID" value="MEY2182765.1"/>
    <property type="molecule type" value="Genomic_DNA"/>
</dbReference>
<evidence type="ECO:0000259" key="1">
    <source>
        <dbReference type="PROSITE" id="PS51819"/>
    </source>
</evidence>
<dbReference type="Gene3D" id="3.10.180.10">
    <property type="entry name" value="2,3-Dihydroxybiphenyl 1,2-Dioxygenase, domain 1"/>
    <property type="match status" value="1"/>
</dbReference>
<dbReference type="Proteomes" id="UP001562159">
    <property type="component" value="Unassembled WGS sequence"/>
</dbReference>
<organism evidence="2 3">
    <name type="scientific">Rhodanobacter humi</name>
    <dbReference type="NCBI Taxonomy" id="1888173"/>
    <lineage>
        <taxon>Bacteria</taxon>
        <taxon>Pseudomonadati</taxon>
        <taxon>Pseudomonadota</taxon>
        <taxon>Gammaproteobacteria</taxon>
        <taxon>Lysobacterales</taxon>
        <taxon>Rhodanobacteraceae</taxon>
        <taxon>Rhodanobacter</taxon>
    </lineage>
</organism>
<name>A0ABV4AS78_9GAMM</name>
<dbReference type="InterPro" id="IPR004360">
    <property type="entry name" value="Glyas_Fos-R_dOase_dom"/>
</dbReference>